<dbReference type="InterPro" id="IPR002104">
    <property type="entry name" value="Integrase_catalytic"/>
</dbReference>
<name>A0A644TTM8_9ZZZZ</name>
<dbReference type="Gene3D" id="1.10.443.10">
    <property type="entry name" value="Intergrase catalytic core"/>
    <property type="match status" value="1"/>
</dbReference>
<gene>
    <name evidence="4" type="primary">xerC_19</name>
    <name evidence="4" type="ORF">SDC9_16010</name>
</gene>
<dbReference type="GO" id="GO:0003677">
    <property type="term" value="F:DNA binding"/>
    <property type="evidence" value="ECO:0007669"/>
    <property type="project" value="UniProtKB-KW"/>
</dbReference>
<comment type="caution">
    <text evidence="4">The sequence shown here is derived from an EMBL/GenBank/DDBJ whole genome shotgun (WGS) entry which is preliminary data.</text>
</comment>
<dbReference type="PANTHER" id="PTHR30349">
    <property type="entry name" value="PHAGE INTEGRASE-RELATED"/>
    <property type="match status" value="1"/>
</dbReference>
<dbReference type="GO" id="GO:0015074">
    <property type="term" value="P:DNA integration"/>
    <property type="evidence" value="ECO:0007669"/>
    <property type="project" value="InterPro"/>
</dbReference>
<dbReference type="InterPro" id="IPR013762">
    <property type="entry name" value="Integrase-like_cat_sf"/>
</dbReference>
<evidence type="ECO:0000313" key="4">
    <source>
        <dbReference type="EMBL" id="MPL70255.1"/>
    </source>
</evidence>
<dbReference type="PANTHER" id="PTHR30349:SF41">
    <property type="entry name" value="INTEGRASE_RECOMBINASE PROTEIN MJ0367-RELATED"/>
    <property type="match status" value="1"/>
</dbReference>
<dbReference type="InterPro" id="IPR050090">
    <property type="entry name" value="Tyrosine_recombinase_XerCD"/>
</dbReference>
<dbReference type="PROSITE" id="PS51898">
    <property type="entry name" value="TYR_RECOMBINASE"/>
    <property type="match status" value="1"/>
</dbReference>
<dbReference type="InterPro" id="IPR011010">
    <property type="entry name" value="DNA_brk_join_enz"/>
</dbReference>
<dbReference type="EMBL" id="VSSQ01000052">
    <property type="protein sequence ID" value="MPL70255.1"/>
    <property type="molecule type" value="Genomic_DNA"/>
</dbReference>
<keyword evidence="2" id="KW-0233">DNA recombination</keyword>
<dbReference type="SUPFAM" id="SSF56349">
    <property type="entry name" value="DNA breaking-rejoining enzymes"/>
    <property type="match status" value="1"/>
</dbReference>
<dbReference type="GO" id="GO:0006310">
    <property type="term" value="P:DNA recombination"/>
    <property type="evidence" value="ECO:0007669"/>
    <property type="project" value="UniProtKB-KW"/>
</dbReference>
<protein>
    <submittedName>
        <fullName evidence="4">Tyrosine recombinase XerC</fullName>
    </submittedName>
</protein>
<reference evidence="4" key="1">
    <citation type="submission" date="2019-08" db="EMBL/GenBank/DDBJ databases">
        <authorList>
            <person name="Kucharzyk K."/>
            <person name="Murdoch R.W."/>
            <person name="Higgins S."/>
            <person name="Loffler F."/>
        </authorList>
    </citation>
    <scope>NUCLEOTIDE SEQUENCE</scope>
</reference>
<proteinExistence type="predicted"/>
<evidence type="ECO:0000256" key="1">
    <source>
        <dbReference type="ARBA" id="ARBA00023125"/>
    </source>
</evidence>
<dbReference type="Pfam" id="PF00589">
    <property type="entry name" value="Phage_integrase"/>
    <property type="match status" value="1"/>
</dbReference>
<keyword evidence="1" id="KW-0238">DNA-binding</keyword>
<evidence type="ECO:0000256" key="2">
    <source>
        <dbReference type="ARBA" id="ARBA00023172"/>
    </source>
</evidence>
<accession>A0A644TTM8</accession>
<dbReference type="AlphaFoldDB" id="A0A644TTM8"/>
<feature type="domain" description="Tyr recombinase" evidence="3">
    <location>
        <begin position="2"/>
        <end position="203"/>
    </location>
</feature>
<organism evidence="4">
    <name type="scientific">bioreactor metagenome</name>
    <dbReference type="NCBI Taxonomy" id="1076179"/>
    <lineage>
        <taxon>unclassified sequences</taxon>
        <taxon>metagenomes</taxon>
        <taxon>ecological metagenomes</taxon>
    </lineage>
</organism>
<sequence>MPPCRPLKIEECAAMYSAYTGRHKLRNQCLHLLCLTTGLRIHEALSIRVSDVLQNRQVVQALQVQRGKMKQAAQGRTILLPAQTREAIRLQLDWLLQYGHLGPDQFLFRSQLGDRPMQVAEAWKIFNDAANKAGLRRDLGTLATHSWRKTFATEIFCAAVDRVQAGERIDPMREVARALGHADMKNTEKYLPVDPEVAFKNMQMLEARHSYALS</sequence>
<evidence type="ECO:0000259" key="3">
    <source>
        <dbReference type="PROSITE" id="PS51898"/>
    </source>
</evidence>